<proteinExistence type="predicted"/>
<dbReference type="SFLD" id="SFLDG01081">
    <property type="entry name" value="cleavage_of_the_Ca-Cb_bond_in"/>
    <property type="match status" value="1"/>
</dbReference>
<evidence type="ECO:0000256" key="1">
    <source>
        <dbReference type="ARBA" id="ARBA00001966"/>
    </source>
</evidence>
<keyword evidence="9" id="KW-0456">Lyase</keyword>
<dbReference type="InterPro" id="IPR006638">
    <property type="entry name" value="Elp3/MiaA/NifB-like_rSAM"/>
</dbReference>
<dbReference type="InterPro" id="IPR058240">
    <property type="entry name" value="rSAM_sf"/>
</dbReference>
<dbReference type="EMBL" id="JACHGO010000005">
    <property type="protein sequence ID" value="MBB5143699.1"/>
    <property type="molecule type" value="Genomic_DNA"/>
</dbReference>
<comment type="caution">
    <text evidence="9">The sequence shown here is derived from an EMBL/GenBank/DDBJ whole genome shotgun (WGS) entry which is preliminary data.</text>
</comment>
<dbReference type="SFLD" id="SFLDG01060">
    <property type="entry name" value="BATS_domain_containing"/>
    <property type="match status" value="1"/>
</dbReference>
<keyword evidence="2" id="KW-0004">4Fe-4S</keyword>
<protein>
    <submittedName>
        <fullName evidence="9">2-iminoacetate synthase</fullName>
        <ecNumber evidence="9">4.1.99.19</ecNumber>
    </submittedName>
</protein>
<evidence type="ECO:0000256" key="3">
    <source>
        <dbReference type="ARBA" id="ARBA00022691"/>
    </source>
</evidence>
<dbReference type="GO" id="GO:0036355">
    <property type="term" value="F:2-iminoacetate synthase activity"/>
    <property type="evidence" value="ECO:0007669"/>
    <property type="project" value="UniProtKB-EC"/>
</dbReference>
<dbReference type="GO" id="GO:0046872">
    <property type="term" value="F:metal ion binding"/>
    <property type="evidence" value="ECO:0007669"/>
    <property type="project" value="UniProtKB-KW"/>
</dbReference>
<gene>
    <name evidence="9" type="ORF">HNQ38_001799</name>
</gene>
<keyword evidence="4" id="KW-0479">Metal-binding</keyword>
<dbReference type="InterPro" id="IPR034428">
    <property type="entry name" value="ThiH/NoCL/HydG-like"/>
</dbReference>
<dbReference type="SFLD" id="SFLDF00319">
    <property type="entry name" value="Fe_hydrogenase_maturase_(HydG"/>
    <property type="match status" value="1"/>
</dbReference>
<dbReference type="Pfam" id="PF06968">
    <property type="entry name" value="BATS"/>
    <property type="match status" value="1"/>
</dbReference>
<evidence type="ECO:0000313" key="9">
    <source>
        <dbReference type="EMBL" id="MBB5143699.1"/>
    </source>
</evidence>
<dbReference type="SUPFAM" id="SSF102114">
    <property type="entry name" value="Radical SAM enzymes"/>
    <property type="match status" value="1"/>
</dbReference>
<organism evidence="9 10">
    <name type="scientific">Desulfovibrio intestinalis</name>
    <dbReference type="NCBI Taxonomy" id="58621"/>
    <lineage>
        <taxon>Bacteria</taxon>
        <taxon>Pseudomonadati</taxon>
        <taxon>Thermodesulfobacteriota</taxon>
        <taxon>Desulfovibrionia</taxon>
        <taxon>Desulfovibrionales</taxon>
        <taxon>Desulfovibrionaceae</taxon>
        <taxon>Desulfovibrio</taxon>
    </lineage>
</organism>
<evidence type="ECO:0000313" key="10">
    <source>
        <dbReference type="Proteomes" id="UP000539075"/>
    </source>
</evidence>
<reference evidence="9 10" key="1">
    <citation type="submission" date="2020-08" db="EMBL/GenBank/DDBJ databases">
        <title>Genomic Encyclopedia of Type Strains, Phase IV (KMG-IV): sequencing the most valuable type-strain genomes for metagenomic binning, comparative biology and taxonomic classification.</title>
        <authorList>
            <person name="Goeker M."/>
        </authorList>
    </citation>
    <scope>NUCLEOTIDE SEQUENCE [LARGE SCALE GENOMIC DNA]</scope>
    <source>
        <strain evidence="9 10">DSM 11275</strain>
    </source>
</reference>
<dbReference type="EC" id="4.1.99.19" evidence="9"/>
<dbReference type="InterPro" id="IPR024007">
    <property type="entry name" value="FeFe-hyd_mat_HydG"/>
</dbReference>
<dbReference type="Pfam" id="PF04055">
    <property type="entry name" value="Radical_SAM"/>
    <property type="match status" value="1"/>
</dbReference>
<dbReference type="CDD" id="cd01335">
    <property type="entry name" value="Radical_SAM"/>
    <property type="match status" value="1"/>
</dbReference>
<dbReference type="GO" id="GO:0051539">
    <property type="term" value="F:4 iron, 4 sulfur cluster binding"/>
    <property type="evidence" value="ECO:0007669"/>
    <property type="project" value="UniProtKB-KW"/>
</dbReference>
<dbReference type="RefSeq" id="WP_183719461.1">
    <property type="nucleotide sequence ID" value="NZ_JACHGO010000005.1"/>
</dbReference>
<dbReference type="PANTHER" id="PTHR43583">
    <property type="entry name" value="2-IMINOACETATE SYNTHASE"/>
    <property type="match status" value="1"/>
</dbReference>
<evidence type="ECO:0000256" key="5">
    <source>
        <dbReference type="ARBA" id="ARBA00023004"/>
    </source>
</evidence>
<keyword evidence="5" id="KW-0408">Iron</keyword>
<keyword evidence="3" id="KW-0949">S-adenosyl-L-methionine</keyword>
<comment type="cofactor">
    <cofactor evidence="1">
        <name>[4Fe-4S] cluster</name>
        <dbReference type="ChEBI" id="CHEBI:49883"/>
    </cofactor>
</comment>
<evidence type="ECO:0000256" key="4">
    <source>
        <dbReference type="ARBA" id="ARBA00022723"/>
    </source>
</evidence>
<evidence type="ECO:0000256" key="7">
    <source>
        <dbReference type="ARBA" id="ARBA00034078"/>
    </source>
</evidence>
<feature type="domain" description="Radical SAM core" evidence="8">
    <location>
        <begin position="79"/>
        <end position="318"/>
    </location>
</feature>
<dbReference type="SFLD" id="SFLDS00029">
    <property type="entry name" value="Radical_SAM"/>
    <property type="match status" value="1"/>
</dbReference>
<dbReference type="SMART" id="SM00729">
    <property type="entry name" value="Elp3"/>
    <property type="match status" value="1"/>
</dbReference>
<dbReference type="PROSITE" id="PS51918">
    <property type="entry name" value="RADICAL_SAM"/>
    <property type="match status" value="1"/>
</dbReference>
<dbReference type="InterPro" id="IPR010722">
    <property type="entry name" value="BATS_dom"/>
</dbReference>
<keyword evidence="10" id="KW-1185">Reference proteome</keyword>
<dbReference type="Proteomes" id="UP000539075">
    <property type="component" value="Unassembled WGS sequence"/>
</dbReference>
<evidence type="ECO:0000256" key="6">
    <source>
        <dbReference type="ARBA" id="ARBA00023014"/>
    </source>
</evidence>
<name>A0A7W8C3N4_9BACT</name>
<dbReference type="AlphaFoldDB" id="A0A7W8C3N4"/>
<evidence type="ECO:0000256" key="2">
    <source>
        <dbReference type="ARBA" id="ARBA00022485"/>
    </source>
</evidence>
<dbReference type="Gene3D" id="3.20.20.70">
    <property type="entry name" value="Aldolase class I"/>
    <property type="match status" value="1"/>
</dbReference>
<comment type="cofactor">
    <cofactor evidence="7">
        <name>[2Fe-2S] cluster</name>
        <dbReference type="ChEBI" id="CHEBI:190135"/>
    </cofactor>
</comment>
<dbReference type="NCBIfam" id="TIGR03955">
    <property type="entry name" value="rSAM_HydG"/>
    <property type="match status" value="1"/>
</dbReference>
<keyword evidence="6" id="KW-0411">Iron-sulfur</keyword>
<dbReference type="InterPro" id="IPR013785">
    <property type="entry name" value="Aldolase_TIM"/>
</dbReference>
<dbReference type="InterPro" id="IPR007197">
    <property type="entry name" value="rSAM"/>
</dbReference>
<accession>A0A7W8C3N4</accession>
<sequence length="467" mass="51703">MGTAADSKAVWLDDAKIRNTLESCSREDVARIRDVLEKARELKGLSPADVAVLMGISSPELLSDLYLTAKAAKEEIYGNRIVLFAPLYISNLCSNECLYCAFRKSNKAVVRRALNKEEITEETKAILRQGHKRVLMVAGEAYPGSGISYVLDAIDAIYDAREDGSSIRRVNVNLAPLSVEDFRQLKNRNIGTFQLFQETYHRETYKQVHLSGPKSDLDWRASSFDRAMLAGIDDVGMGLLYGLYDWRYETLALMQHIAHLEDRFGVGCHTISVPRIEPAVGSDMASHPPHAISDKDFLKLVAILRLAVPYTGIIMSTRENANIRSLTLELGVSQISAGSRTNPGGYKESSQFEAAQFQLGDHRTLAEVVKDLGDHGFIPSFCTGCYRLGRTGKDFMDLAKPGLIKAKCAPNALSTFEEYLLDYATDEARLAGQGAIASTLNGMEDRTRRVSENLLAKVRSGQRDVYC</sequence>
<evidence type="ECO:0000259" key="8">
    <source>
        <dbReference type="PROSITE" id="PS51918"/>
    </source>
</evidence>
<dbReference type="PANTHER" id="PTHR43583:SF2">
    <property type="entry name" value="THIAZOLE BIOSYNTHESIS PROTEIN"/>
    <property type="match status" value="1"/>
</dbReference>
<dbReference type="SMART" id="SM00876">
    <property type="entry name" value="BATS"/>
    <property type="match status" value="1"/>
</dbReference>